<comment type="caution">
    <text evidence="8">The sequence shown here is derived from an EMBL/GenBank/DDBJ whole genome shotgun (WGS) entry which is preliminary data.</text>
</comment>
<name>A0A0A2EU25_PORCN</name>
<evidence type="ECO:0000256" key="4">
    <source>
        <dbReference type="ARBA" id="ARBA00022801"/>
    </source>
</evidence>
<evidence type="ECO:0000256" key="1">
    <source>
        <dbReference type="ARBA" id="ARBA00022475"/>
    </source>
</evidence>
<dbReference type="eggNOG" id="COG2908">
    <property type="taxonomic scope" value="Bacteria"/>
</dbReference>
<dbReference type="GO" id="GO:0046872">
    <property type="term" value="F:metal ion binding"/>
    <property type="evidence" value="ECO:0007669"/>
    <property type="project" value="UniProtKB-KW"/>
</dbReference>
<gene>
    <name evidence="8" type="ORF">HQ35_02215</name>
</gene>
<keyword evidence="3" id="KW-0479">Metal-binding</keyword>
<evidence type="ECO:0000256" key="5">
    <source>
        <dbReference type="ARBA" id="ARBA00023136"/>
    </source>
</evidence>
<dbReference type="STRING" id="36874.HQ34_04605"/>
<dbReference type="Gene3D" id="3.60.21.10">
    <property type="match status" value="1"/>
</dbReference>
<evidence type="ECO:0000256" key="2">
    <source>
        <dbReference type="ARBA" id="ARBA00022519"/>
    </source>
</evidence>
<evidence type="ECO:0000313" key="9">
    <source>
        <dbReference type="Proteomes" id="UP000030125"/>
    </source>
</evidence>
<protein>
    <submittedName>
        <fullName evidence="8">UDP-2,3-diacylglucosamine hydrolase</fullName>
    </submittedName>
</protein>
<dbReference type="EMBL" id="JQJD01000010">
    <property type="protein sequence ID" value="KGN82393.1"/>
    <property type="molecule type" value="Genomic_DNA"/>
</dbReference>
<dbReference type="CDD" id="cd07398">
    <property type="entry name" value="MPP_YbbF-LpxH"/>
    <property type="match status" value="1"/>
</dbReference>
<dbReference type="InterPro" id="IPR029052">
    <property type="entry name" value="Metallo-depent_PP-like"/>
</dbReference>
<keyword evidence="9" id="KW-1185">Reference proteome</keyword>
<evidence type="ECO:0000313" key="8">
    <source>
        <dbReference type="EMBL" id="KGN82393.1"/>
    </source>
</evidence>
<dbReference type="PANTHER" id="PTHR34990:SF1">
    <property type="entry name" value="UDP-2,3-DIACYLGLUCOSAMINE HYDROLASE"/>
    <property type="match status" value="1"/>
</dbReference>
<dbReference type="InterPro" id="IPR004843">
    <property type="entry name" value="Calcineurin-like_PHP"/>
</dbReference>
<dbReference type="GO" id="GO:0016020">
    <property type="term" value="C:membrane"/>
    <property type="evidence" value="ECO:0007669"/>
    <property type="project" value="GOC"/>
</dbReference>
<dbReference type="Proteomes" id="UP000030125">
    <property type="component" value="Unassembled WGS sequence"/>
</dbReference>
<evidence type="ECO:0000256" key="6">
    <source>
        <dbReference type="ARBA" id="ARBA00023211"/>
    </source>
</evidence>
<dbReference type="GO" id="GO:0008758">
    <property type="term" value="F:UDP-2,3-diacylglucosamine hydrolase activity"/>
    <property type="evidence" value="ECO:0007669"/>
    <property type="project" value="TreeGrafter"/>
</dbReference>
<dbReference type="OrthoDB" id="9802481at2"/>
<keyword evidence="4 8" id="KW-0378">Hydrolase</keyword>
<keyword evidence="6" id="KW-0464">Manganese</keyword>
<dbReference type="AlphaFoldDB" id="A0A0A2EU25"/>
<dbReference type="RefSeq" id="WP_036850625.1">
    <property type="nucleotide sequence ID" value="NZ_JQJD01000010.1"/>
</dbReference>
<keyword evidence="1" id="KW-1003">Cell membrane</keyword>
<evidence type="ECO:0000256" key="3">
    <source>
        <dbReference type="ARBA" id="ARBA00022723"/>
    </source>
</evidence>
<dbReference type="SUPFAM" id="SSF56300">
    <property type="entry name" value="Metallo-dependent phosphatases"/>
    <property type="match status" value="1"/>
</dbReference>
<organism evidence="8 9">
    <name type="scientific">Porphyromonas cangingivalis</name>
    <dbReference type="NCBI Taxonomy" id="36874"/>
    <lineage>
        <taxon>Bacteria</taxon>
        <taxon>Pseudomonadati</taxon>
        <taxon>Bacteroidota</taxon>
        <taxon>Bacteroidia</taxon>
        <taxon>Bacteroidales</taxon>
        <taxon>Porphyromonadaceae</taxon>
        <taxon>Porphyromonas</taxon>
    </lineage>
</organism>
<accession>A0A0A2EU25</accession>
<evidence type="ECO:0000259" key="7">
    <source>
        <dbReference type="Pfam" id="PF00149"/>
    </source>
</evidence>
<dbReference type="GO" id="GO:0009245">
    <property type="term" value="P:lipid A biosynthetic process"/>
    <property type="evidence" value="ECO:0007669"/>
    <property type="project" value="TreeGrafter"/>
</dbReference>
<keyword evidence="2" id="KW-0997">Cell inner membrane</keyword>
<feature type="domain" description="Calcineurin-like phosphoesterase" evidence="7">
    <location>
        <begin position="4"/>
        <end position="128"/>
    </location>
</feature>
<dbReference type="Pfam" id="PF00149">
    <property type="entry name" value="Metallophos"/>
    <property type="match status" value="1"/>
</dbReference>
<reference evidence="8 9" key="1">
    <citation type="submission" date="2014-08" db="EMBL/GenBank/DDBJ databases">
        <title>Porphyromonas cangingivalis strain:COT-109_OH1386 Genome sequencing.</title>
        <authorList>
            <person name="Wallis C."/>
            <person name="Deusch O."/>
            <person name="O'Flynn C."/>
            <person name="Davis I."/>
            <person name="Jospin G."/>
            <person name="Darling A.E."/>
            <person name="Coil D.A."/>
            <person name="Alexiev A."/>
            <person name="Horsfall A."/>
            <person name="Kirkwood N."/>
            <person name="Harris S."/>
            <person name="Eisen J.A."/>
        </authorList>
    </citation>
    <scope>NUCLEOTIDE SEQUENCE [LARGE SCALE GENOMIC DNA]</scope>
    <source>
        <strain evidence="9">COT-109 OH1386</strain>
    </source>
</reference>
<dbReference type="PANTHER" id="PTHR34990">
    <property type="entry name" value="UDP-2,3-DIACYLGLUCOSAMINE HYDROLASE-RELATED"/>
    <property type="match status" value="1"/>
</dbReference>
<keyword evidence="5" id="KW-0472">Membrane</keyword>
<proteinExistence type="predicted"/>
<dbReference type="InterPro" id="IPR043461">
    <property type="entry name" value="LpxH-like"/>
</dbReference>
<sequence length="258" mass="30634">MRTKTYFISDIHLGSPYHTNLKVVERRLVHWLEQCRSDAKAIYMVGDIFDYWFDYKYVVPRGYVRVLGTLASLADEGVEIHIFTGNHDVWLFDYFEKELGAVIHRGPLVTEIDGKVFYIAHGDEFDFRKKGFRLVRKIFHSRVCQRLYAMIHPRWSVGLAQNLSQISRKKGLQKNNGYHDEYQGEKNEYLIQYAQSYMKSHPDQTVNFFIFGHRHIMLDLMLSRNSRAVILGDWLHFFSYGVWDGESFYLDQYNFENT</sequence>